<dbReference type="EMBL" id="LRQI01000003">
    <property type="protein sequence ID" value="KXA40529.1"/>
    <property type="molecule type" value="Genomic_DNA"/>
</dbReference>
<feature type="domain" description="HTH tetR-type" evidence="3">
    <location>
        <begin position="6"/>
        <end position="66"/>
    </location>
</feature>
<dbReference type="Pfam" id="PF00440">
    <property type="entry name" value="TetR_N"/>
    <property type="match status" value="1"/>
</dbReference>
<dbReference type="PANTHER" id="PTHR43479:SF11">
    <property type="entry name" value="ACREF_ENVCD OPERON REPRESSOR-RELATED"/>
    <property type="match status" value="1"/>
</dbReference>
<dbReference type="OMA" id="GIIMWWI"/>
<dbReference type="InterPro" id="IPR009057">
    <property type="entry name" value="Homeodomain-like_sf"/>
</dbReference>
<dbReference type="GeneID" id="58090893"/>
<accession>A0A133QCC7</accession>
<dbReference type="PANTHER" id="PTHR43479">
    <property type="entry name" value="ACREF/ENVCD OPERON REPRESSOR-RELATED"/>
    <property type="match status" value="1"/>
</dbReference>
<dbReference type="EMBL" id="SCHB01000003">
    <property type="protein sequence ID" value="TBW72567.1"/>
    <property type="molecule type" value="Genomic_DNA"/>
</dbReference>
<dbReference type="Pfam" id="PF14278">
    <property type="entry name" value="TetR_C_8"/>
    <property type="match status" value="1"/>
</dbReference>
<dbReference type="GO" id="GO:0003677">
    <property type="term" value="F:DNA binding"/>
    <property type="evidence" value="ECO:0007669"/>
    <property type="project" value="UniProtKB-UniRule"/>
</dbReference>
<reference evidence="4 7" key="1">
    <citation type="submission" date="2016-01" db="EMBL/GenBank/DDBJ databases">
        <authorList>
            <person name="Mitreva M."/>
            <person name="Pepin K.H."/>
            <person name="Mihindukulasuriya K.A."/>
            <person name="Fulton R."/>
            <person name="Fronick C."/>
            <person name="O'Laughlin M."/>
            <person name="Miner T."/>
            <person name="Herter B."/>
            <person name="Rosa B.A."/>
            <person name="Cordes M."/>
            <person name="Tomlinson C."/>
            <person name="Wollam A."/>
            <person name="Palsikar V.B."/>
            <person name="Mardis E.R."/>
            <person name="Wilson R.K."/>
        </authorList>
    </citation>
    <scope>NUCLEOTIDE SEQUENCE [LARGE SCALE GENOMIC DNA]</scope>
    <source>
        <strain evidence="4 7">MJR7738</strain>
    </source>
</reference>
<dbReference type="PROSITE" id="PS50977">
    <property type="entry name" value="HTH_TETR_2"/>
    <property type="match status" value="1"/>
</dbReference>
<proteinExistence type="predicted"/>
<evidence type="ECO:0000313" key="9">
    <source>
        <dbReference type="Proteomes" id="UP000325462"/>
    </source>
</evidence>
<dbReference type="eggNOG" id="COG1309">
    <property type="taxonomic scope" value="Bacteria"/>
</dbReference>
<dbReference type="InterPro" id="IPR039532">
    <property type="entry name" value="TetR_C_Firmicutes"/>
</dbReference>
<gene>
    <name evidence="6" type="ORF">EQ812_06220</name>
    <name evidence="5" type="ORF">FO454_02810</name>
    <name evidence="4" type="ORF">HMPREF3225_00046</name>
</gene>
<dbReference type="AlphaFoldDB" id="A0A133QCC7"/>
<organism evidence="6 8">
    <name type="scientific">Staphylococcus lugdunensis</name>
    <dbReference type="NCBI Taxonomy" id="28035"/>
    <lineage>
        <taxon>Bacteria</taxon>
        <taxon>Bacillati</taxon>
        <taxon>Bacillota</taxon>
        <taxon>Bacilli</taxon>
        <taxon>Bacillales</taxon>
        <taxon>Staphylococcaceae</taxon>
        <taxon>Staphylococcus</taxon>
    </lineage>
</organism>
<dbReference type="SUPFAM" id="SSF46689">
    <property type="entry name" value="Homeodomain-like"/>
    <property type="match status" value="1"/>
</dbReference>
<keyword evidence="9" id="KW-1185">Reference proteome</keyword>
<evidence type="ECO:0000313" key="8">
    <source>
        <dbReference type="Proteomes" id="UP000293637"/>
    </source>
</evidence>
<dbReference type="Proteomes" id="UP000293637">
    <property type="component" value="Unassembled WGS sequence"/>
</dbReference>
<dbReference type="InterPro" id="IPR001647">
    <property type="entry name" value="HTH_TetR"/>
</dbReference>
<dbReference type="STRING" id="28035.B6N84_00630"/>
<dbReference type="Proteomes" id="UP000070063">
    <property type="component" value="Unassembled WGS sequence"/>
</dbReference>
<reference evidence="6 8" key="2">
    <citation type="journal article" date="2019" name="Sci. Transl. Med.">
        <title>Quorum sensing between bacterial species on the skin protects against epidermal injury in atopic dermatitis.</title>
        <authorList>
            <person name="Williams M.R."/>
        </authorList>
    </citation>
    <scope>NUCLEOTIDE SEQUENCE [LARGE SCALE GENOMIC DNA]</scope>
    <source>
        <strain evidence="6 8">E7</strain>
    </source>
</reference>
<evidence type="ECO:0000256" key="2">
    <source>
        <dbReference type="PROSITE-ProRule" id="PRU00335"/>
    </source>
</evidence>
<name>A0A133QCC7_STALU</name>
<dbReference type="EMBL" id="CP041722">
    <property type="protein sequence ID" value="QEX37907.1"/>
    <property type="molecule type" value="Genomic_DNA"/>
</dbReference>
<keyword evidence="1 2" id="KW-0238">DNA-binding</keyword>
<dbReference type="Proteomes" id="UP000325462">
    <property type="component" value="Chromosome"/>
</dbReference>
<dbReference type="Gene3D" id="1.10.357.10">
    <property type="entry name" value="Tetracycline Repressor, domain 2"/>
    <property type="match status" value="1"/>
</dbReference>
<evidence type="ECO:0000313" key="4">
    <source>
        <dbReference type="EMBL" id="KXA40529.1"/>
    </source>
</evidence>
<dbReference type="RefSeq" id="WP_002460823.1">
    <property type="nucleotide sequence ID" value="NZ_AP021848.1"/>
</dbReference>
<evidence type="ECO:0000313" key="7">
    <source>
        <dbReference type="Proteomes" id="UP000070063"/>
    </source>
</evidence>
<reference evidence="5 9" key="3">
    <citation type="submission" date="2019-07" db="EMBL/GenBank/DDBJ databases">
        <title>Comparative genome analysis of staphylococcus lugdunensis shows clonal complex-dependent diversity of the putative virulence factor, ess/type vii locus.</title>
        <authorList>
            <person name="Lebeurre J."/>
            <person name="Dahyot S."/>
            <person name="Diene S."/>
            <person name="Paulay A."/>
            <person name="Aubourg M."/>
            <person name="Argemi X."/>
            <person name="Giard J.-C."/>
            <person name="Tournier I."/>
            <person name="Francois P."/>
            <person name="Pestel-Caron M."/>
        </authorList>
    </citation>
    <scope>NUCLEOTIDE SEQUENCE [LARGE SCALE GENOMIC DNA]</scope>
    <source>
        <strain evidence="5 9">SL13</strain>
    </source>
</reference>
<evidence type="ECO:0000259" key="3">
    <source>
        <dbReference type="PROSITE" id="PS50977"/>
    </source>
</evidence>
<sequence length="198" mass="23459">MDKRQKRTNNYLKKGLTQLLSTQNYSDITIQQLAEASHINRSTFYLHYQSKDDFIVSIIDETITELLDYVKRDSSSEDAIFSSEFKVSFYKLLEYIEMNYEFIRVLFINMNNTRFRSLLVEKVRENIFLPLLEKNHVSLTFKNEIALNFIIHGHLGVIERWINDNVQYSSHYIAQVMLEIANTNPFELLGIESELEER</sequence>
<evidence type="ECO:0000313" key="5">
    <source>
        <dbReference type="EMBL" id="QEX37907.1"/>
    </source>
</evidence>
<evidence type="ECO:0000313" key="6">
    <source>
        <dbReference type="EMBL" id="TBW72567.1"/>
    </source>
</evidence>
<dbReference type="InterPro" id="IPR050624">
    <property type="entry name" value="HTH-type_Tx_Regulator"/>
</dbReference>
<evidence type="ECO:0000256" key="1">
    <source>
        <dbReference type="ARBA" id="ARBA00023125"/>
    </source>
</evidence>
<feature type="DNA-binding region" description="H-T-H motif" evidence="2">
    <location>
        <begin position="29"/>
        <end position="48"/>
    </location>
</feature>
<protein>
    <submittedName>
        <fullName evidence="6">TetR/AcrR family transcriptional regulator</fullName>
    </submittedName>
    <submittedName>
        <fullName evidence="4">Transcriptional regulator, TetR family</fullName>
    </submittedName>
</protein>